<evidence type="ECO:0000313" key="4">
    <source>
        <dbReference type="EMBL" id="PQJ76670.1"/>
    </source>
</evidence>
<dbReference type="InterPro" id="IPR000424">
    <property type="entry name" value="Primosome_PriB/ssb"/>
</dbReference>
<gene>
    <name evidence="4" type="ORF">BTO16_12350</name>
</gene>
<dbReference type="EMBL" id="MSCM01000002">
    <property type="protein sequence ID" value="PQJ76670.1"/>
    <property type="molecule type" value="Genomic_DNA"/>
</dbReference>
<evidence type="ECO:0000256" key="1">
    <source>
        <dbReference type="ARBA" id="ARBA00023125"/>
    </source>
</evidence>
<comment type="caution">
    <text evidence="4">The sequence shown here is derived from an EMBL/GenBank/DDBJ whole genome shotgun (WGS) entry which is preliminary data.</text>
</comment>
<dbReference type="PIRSF" id="PIRSF002070">
    <property type="entry name" value="SSB"/>
    <property type="match status" value="1"/>
</dbReference>
<proteinExistence type="inferred from homology"/>
<dbReference type="Proteomes" id="UP000239068">
    <property type="component" value="Unassembled WGS sequence"/>
</dbReference>
<dbReference type="InterPro" id="IPR012340">
    <property type="entry name" value="NA-bd_OB-fold"/>
</dbReference>
<dbReference type="SUPFAM" id="SSF50249">
    <property type="entry name" value="Nucleic acid-binding proteins"/>
    <property type="match status" value="1"/>
</dbReference>
<keyword evidence="1 2" id="KW-0238">DNA-binding</keyword>
<dbReference type="PANTHER" id="PTHR10302">
    <property type="entry name" value="SINGLE-STRANDED DNA-BINDING PROTEIN"/>
    <property type="match status" value="1"/>
</dbReference>
<keyword evidence="5" id="KW-1185">Reference proteome</keyword>
<dbReference type="NCBIfam" id="TIGR00621">
    <property type="entry name" value="ssb"/>
    <property type="match status" value="1"/>
</dbReference>
<evidence type="ECO:0000256" key="2">
    <source>
        <dbReference type="HAMAP-Rule" id="MF_00984"/>
    </source>
</evidence>
<dbReference type="HAMAP" id="MF_00984">
    <property type="entry name" value="SSB"/>
    <property type="match status" value="1"/>
</dbReference>
<dbReference type="InterPro" id="IPR011344">
    <property type="entry name" value="ssDNA-bd"/>
</dbReference>
<dbReference type="CDD" id="cd04496">
    <property type="entry name" value="SSB_OBF"/>
    <property type="match status" value="1"/>
</dbReference>
<protein>
    <recommendedName>
        <fullName evidence="2 3">Single-stranded DNA-binding protein</fullName>
        <shortName evidence="2">SSB</shortName>
    </recommendedName>
</protein>
<dbReference type="GO" id="GO:0006260">
    <property type="term" value="P:DNA replication"/>
    <property type="evidence" value="ECO:0007669"/>
    <property type="project" value="InterPro"/>
</dbReference>
<dbReference type="GO" id="GO:0009295">
    <property type="term" value="C:nucleoid"/>
    <property type="evidence" value="ECO:0007669"/>
    <property type="project" value="TreeGrafter"/>
</dbReference>
<dbReference type="Gene3D" id="2.40.50.140">
    <property type="entry name" value="Nucleic acid-binding proteins"/>
    <property type="match status" value="1"/>
</dbReference>
<reference evidence="4 5" key="1">
    <citation type="submission" date="2016-12" db="EMBL/GenBank/DDBJ databases">
        <title>Trade-off between light-utilization and light-protection in marine flavobacteria.</title>
        <authorList>
            <person name="Kumagai Y."/>
            <person name="Yoshizawa S."/>
            <person name="Kogure K."/>
            <person name="Iwasaki W."/>
        </authorList>
    </citation>
    <scope>NUCLEOTIDE SEQUENCE [LARGE SCALE GENOMIC DNA]</scope>
    <source>
        <strain evidence="4 5">ATCC 43844</strain>
    </source>
</reference>
<dbReference type="Pfam" id="PF00436">
    <property type="entry name" value="SSB"/>
    <property type="match status" value="1"/>
</dbReference>
<evidence type="ECO:0000313" key="5">
    <source>
        <dbReference type="Proteomes" id="UP000239068"/>
    </source>
</evidence>
<name>A0A2S7WGD8_9FLAO</name>
<evidence type="ECO:0000256" key="3">
    <source>
        <dbReference type="PIRNR" id="PIRNR002070"/>
    </source>
</evidence>
<dbReference type="OrthoDB" id="9809878at2"/>
<dbReference type="PANTHER" id="PTHR10302:SF0">
    <property type="entry name" value="SINGLE-STRANDED DNA-BINDING PROTEIN, MITOCHONDRIAL"/>
    <property type="match status" value="1"/>
</dbReference>
<comment type="caution">
    <text evidence="2">Lacks conserved residue(s) required for the propagation of feature annotation.</text>
</comment>
<comment type="subunit">
    <text evidence="2">Homotetramer.</text>
</comment>
<dbReference type="AlphaFoldDB" id="A0A2S7WGD8"/>
<accession>A0A2S7WGD8</accession>
<dbReference type="PROSITE" id="PS50935">
    <property type="entry name" value="SSB"/>
    <property type="match status" value="1"/>
</dbReference>
<dbReference type="RefSeq" id="WP_105021986.1">
    <property type="nucleotide sequence ID" value="NZ_MSCM01000002.1"/>
</dbReference>
<sequence length="112" mass="12706">MSTLRNKVQLIGRLGQEPEIVTFKDGNKMAKFSMATDDSYKDKTGNKVERAYWHNIVITGGLVKVVEDYVKKGQEVAIEGKLTSRSYETKEGEKRYVTEILCSELLMLGNKQ</sequence>
<organism evidence="4 5">
    <name type="scientific">Polaribacter glomeratus</name>
    <dbReference type="NCBI Taxonomy" id="102"/>
    <lineage>
        <taxon>Bacteria</taxon>
        <taxon>Pseudomonadati</taxon>
        <taxon>Bacteroidota</taxon>
        <taxon>Flavobacteriia</taxon>
        <taxon>Flavobacteriales</taxon>
        <taxon>Flavobacteriaceae</taxon>
    </lineage>
</organism>
<dbReference type="GO" id="GO:0003697">
    <property type="term" value="F:single-stranded DNA binding"/>
    <property type="evidence" value="ECO:0007669"/>
    <property type="project" value="UniProtKB-UniRule"/>
</dbReference>